<organism evidence="11 12">
    <name type="scientific">Elysia crispata</name>
    <name type="common">lettuce slug</name>
    <dbReference type="NCBI Taxonomy" id="231223"/>
    <lineage>
        <taxon>Eukaryota</taxon>
        <taxon>Metazoa</taxon>
        <taxon>Spiralia</taxon>
        <taxon>Lophotrochozoa</taxon>
        <taxon>Mollusca</taxon>
        <taxon>Gastropoda</taxon>
        <taxon>Heterobranchia</taxon>
        <taxon>Euthyneura</taxon>
        <taxon>Panpulmonata</taxon>
        <taxon>Sacoglossa</taxon>
        <taxon>Placobranchoidea</taxon>
        <taxon>Plakobranchidae</taxon>
        <taxon>Elysia</taxon>
    </lineage>
</organism>
<keyword evidence="6 10" id="KW-1133">Transmembrane helix</keyword>
<evidence type="ECO:0000256" key="10">
    <source>
        <dbReference type="RuleBase" id="RU368065"/>
    </source>
</evidence>
<dbReference type="GO" id="GO:0005789">
    <property type="term" value="C:endoplasmic reticulum membrane"/>
    <property type="evidence" value="ECO:0007669"/>
    <property type="project" value="UniProtKB-SubCell"/>
</dbReference>
<keyword evidence="4 10" id="KW-0812">Transmembrane</keyword>
<dbReference type="GO" id="GO:0006665">
    <property type="term" value="P:sphingolipid metabolic process"/>
    <property type="evidence" value="ECO:0007669"/>
    <property type="project" value="TreeGrafter"/>
</dbReference>
<evidence type="ECO:0000256" key="1">
    <source>
        <dbReference type="ARBA" id="ARBA00004477"/>
    </source>
</evidence>
<evidence type="ECO:0000313" key="11">
    <source>
        <dbReference type="EMBL" id="KAK3783417.1"/>
    </source>
</evidence>
<comment type="subcellular location">
    <subcellularLocation>
        <location evidence="1 10">Endoplasmic reticulum membrane</location>
        <topology evidence="1 10">Multi-pass membrane protein</topology>
    </subcellularLocation>
</comment>
<comment type="function">
    <text evidence="10">Mediator of sterol homeostasis involved in sterol uptake, trafficking and distribution into membranes.</text>
</comment>
<feature type="transmembrane region" description="Helical" evidence="10">
    <location>
        <begin position="158"/>
        <end position="176"/>
    </location>
</feature>
<keyword evidence="7 10" id="KW-0445">Lipid transport</keyword>
<evidence type="ECO:0000256" key="8">
    <source>
        <dbReference type="ARBA" id="ARBA00023098"/>
    </source>
</evidence>
<keyword evidence="3 10" id="KW-0813">Transport</keyword>
<comment type="similarity">
    <text evidence="2 10">Belongs to the ARV1 family.</text>
</comment>
<dbReference type="GO" id="GO:0016125">
    <property type="term" value="P:sterol metabolic process"/>
    <property type="evidence" value="ECO:0007669"/>
    <property type="project" value="UniProtKB-UniRule"/>
</dbReference>
<comment type="caution">
    <text evidence="11">The sequence shown here is derived from an EMBL/GenBank/DDBJ whole genome shotgun (WGS) entry which is preliminary data.</text>
</comment>
<dbReference type="GO" id="GO:0032541">
    <property type="term" value="C:cortical endoplasmic reticulum"/>
    <property type="evidence" value="ECO:0007669"/>
    <property type="project" value="TreeGrafter"/>
</dbReference>
<dbReference type="PANTHER" id="PTHR14467:SF0">
    <property type="entry name" value="PROTEIN ARV1"/>
    <property type="match status" value="1"/>
</dbReference>
<name>A0AAE1AB33_9GAST</name>
<dbReference type="AlphaFoldDB" id="A0AAE1AB33"/>
<evidence type="ECO:0000256" key="7">
    <source>
        <dbReference type="ARBA" id="ARBA00023055"/>
    </source>
</evidence>
<keyword evidence="8 10" id="KW-0443">Lipid metabolism</keyword>
<evidence type="ECO:0000256" key="2">
    <source>
        <dbReference type="ARBA" id="ARBA00009187"/>
    </source>
</evidence>
<feature type="transmembrane region" description="Helical" evidence="10">
    <location>
        <begin position="209"/>
        <end position="234"/>
    </location>
</feature>
<evidence type="ECO:0000256" key="3">
    <source>
        <dbReference type="ARBA" id="ARBA00022448"/>
    </source>
</evidence>
<dbReference type="Pfam" id="PF04161">
    <property type="entry name" value="Arv1"/>
    <property type="match status" value="1"/>
</dbReference>
<sequence>MAKYQCIECGSGVDTLYRDYKGGSIKISRCISCGNVADKYVEYDSVIIILDALLLQRQAYRHLLINKRSDSPWHLALLLWICDAFSKLVLQRSELSSKGLLGEDPINYSYLGMELYLNYIIAASELLTLLSAVLVVFFIKHMWHQRDTGMNSELITRAVIVASLGRVLAIPALLWGQSYGQLYVTLCEGFVCLSSLQALRVVSEGSFRTIWAVVAVTLGFTAQLIVSSTLHAWLDQGLLRISHIARNVLGITAKLVPSERLFSKAWQLISCRRTVLKVKYLDMIQSSLLKLML</sequence>
<evidence type="ECO:0000256" key="9">
    <source>
        <dbReference type="ARBA" id="ARBA00023136"/>
    </source>
</evidence>
<dbReference type="EMBL" id="JAWDGP010002410">
    <property type="protein sequence ID" value="KAK3783417.1"/>
    <property type="molecule type" value="Genomic_DNA"/>
</dbReference>
<proteinExistence type="inferred from homology"/>
<evidence type="ECO:0000256" key="6">
    <source>
        <dbReference type="ARBA" id="ARBA00022989"/>
    </source>
</evidence>
<evidence type="ECO:0000256" key="4">
    <source>
        <dbReference type="ARBA" id="ARBA00022692"/>
    </source>
</evidence>
<dbReference type="Proteomes" id="UP001283361">
    <property type="component" value="Unassembled WGS sequence"/>
</dbReference>
<accession>A0AAE1AB33</accession>
<dbReference type="GO" id="GO:0032366">
    <property type="term" value="P:intracellular sterol transport"/>
    <property type="evidence" value="ECO:0007669"/>
    <property type="project" value="UniProtKB-UniRule"/>
</dbReference>
<protein>
    <recommendedName>
        <fullName evidence="10">Protein ARV</fullName>
    </recommendedName>
</protein>
<keyword evidence="9 10" id="KW-0472">Membrane</keyword>
<dbReference type="GO" id="GO:0005794">
    <property type="term" value="C:Golgi apparatus"/>
    <property type="evidence" value="ECO:0007669"/>
    <property type="project" value="TreeGrafter"/>
</dbReference>
<dbReference type="InterPro" id="IPR007290">
    <property type="entry name" value="Arv1"/>
</dbReference>
<gene>
    <name evidence="11" type="ORF">RRG08_033678</name>
</gene>
<dbReference type="PANTHER" id="PTHR14467">
    <property type="entry name" value="ARV1"/>
    <property type="match status" value="1"/>
</dbReference>
<keyword evidence="5 10" id="KW-0256">Endoplasmic reticulum</keyword>
<keyword evidence="12" id="KW-1185">Reference proteome</keyword>
<evidence type="ECO:0000313" key="12">
    <source>
        <dbReference type="Proteomes" id="UP001283361"/>
    </source>
</evidence>
<evidence type="ECO:0000256" key="5">
    <source>
        <dbReference type="ARBA" id="ARBA00022824"/>
    </source>
</evidence>
<dbReference type="GO" id="GO:0097036">
    <property type="term" value="P:regulation of plasma membrane sterol distribution"/>
    <property type="evidence" value="ECO:0007669"/>
    <property type="project" value="UniProtKB-UniRule"/>
</dbReference>
<reference evidence="11" key="1">
    <citation type="journal article" date="2023" name="G3 (Bethesda)">
        <title>A reference genome for the long-term kleptoplast-retaining sea slug Elysia crispata morphotype clarki.</title>
        <authorList>
            <person name="Eastman K.E."/>
            <person name="Pendleton A.L."/>
            <person name="Shaikh M.A."/>
            <person name="Suttiyut T."/>
            <person name="Ogas R."/>
            <person name="Tomko P."/>
            <person name="Gavelis G."/>
            <person name="Widhalm J.R."/>
            <person name="Wisecaver J.H."/>
        </authorList>
    </citation>
    <scope>NUCLEOTIDE SEQUENCE</scope>
    <source>
        <strain evidence="11">ECLA1</strain>
    </source>
</reference>
<feature type="transmembrane region" description="Helical" evidence="10">
    <location>
        <begin position="116"/>
        <end position="138"/>
    </location>
</feature>